<evidence type="ECO:0000313" key="2">
    <source>
        <dbReference type="Proteomes" id="UP000324832"/>
    </source>
</evidence>
<sequence>MLKLVSTQYVLEAPEVRMSLAMPPRAPDPAALSAYWAEYEDIYRQISGTTHNDDEENHYEDGEEIGGRNVVENLQEVLDISTSLRVWLPDMGYD</sequence>
<dbReference type="AlphaFoldDB" id="A0A5E4QWU0"/>
<dbReference type="EMBL" id="FZQP02006110">
    <property type="protein sequence ID" value="VVD02472.1"/>
    <property type="molecule type" value="Genomic_DNA"/>
</dbReference>
<name>A0A5E4QWU0_9NEOP</name>
<accession>A0A5E4QWU0</accession>
<protein>
    <submittedName>
        <fullName evidence="1">Uncharacterized protein</fullName>
    </submittedName>
</protein>
<dbReference type="Proteomes" id="UP000324832">
    <property type="component" value="Unassembled WGS sequence"/>
</dbReference>
<gene>
    <name evidence="1" type="ORF">LSINAPIS_LOCUS12681</name>
</gene>
<evidence type="ECO:0000313" key="1">
    <source>
        <dbReference type="EMBL" id="VVD02472.1"/>
    </source>
</evidence>
<reference evidence="1 2" key="1">
    <citation type="submission" date="2017-07" db="EMBL/GenBank/DDBJ databases">
        <authorList>
            <person name="Talla V."/>
            <person name="Backstrom N."/>
        </authorList>
    </citation>
    <scope>NUCLEOTIDE SEQUENCE [LARGE SCALE GENOMIC DNA]</scope>
</reference>
<proteinExistence type="predicted"/>
<organism evidence="1 2">
    <name type="scientific">Leptidea sinapis</name>
    <dbReference type="NCBI Taxonomy" id="189913"/>
    <lineage>
        <taxon>Eukaryota</taxon>
        <taxon>Metazoa</taxon>
        <taxon>Ecdysozoa</taxon>
        <taxon>Arthropoda</taxon>
        <taxon>Hexapoda</taxon>
        <taxon>Insecta</taxon>
        <taxon>Pterygota</taxon>
        <taxon>Neoptera</taxon>
        <taxon>Endopterygota</taxon>
        <taxon>Lepidoptera</taxon>
        <taxon>Glossata</taxon>
        <taxon>Ditrysia</taxon>
        <taxon>Papilionoidea</taxon>
        <taxon>Pieridae</taxon>
        <taxon>Dismorphiinae</taxon>
        <taxon>Leptidea</taxon>
    </lineage>
</organism>
<keyword evidence="2" id="KW-1185">Reference proteome</keyword>